<feature type="compositionally biased region" description="Low complexity" evidence="9">
    <location>
        <begin position="1040"/>
        <end position="1061"/>
    </location>
</feature>
<evidence type="ECO:0000256" key="8">
    <source>
        <dbReference type="ARBA" id="ARBA00023319"/>
    </source>
</evidence>
<dbReference type="GO" id="GO:0070593">
    <property type="term" value="P:dendrite self-avoidance"/>
    <property type="evidence" value="ECO:0007669"/>
    <property type="project" value="TreeGrafter"/>
</dbReference>
<feature type="transmembrane region" description="Helical" evidence="10">
    <location>
        <begin position="844"/>
        <end position="868"/>
    </location>
</feature>
<dbReference type="Pfam" id="PF07679">
    <property type="entry name" value="I-set"/>
    <property type="match status" value="4"/>
</dbReference>
<dbReference type="InterPro" id="IPR003961">
    <property type="entry name" value="FN3_dom"/>
</dbReference>
<evidence type="ECO:0000313" key="13">
    <source>
        <dbReference type="Proteomes" id="UP000694867"/>
    </source>
</evidence>
<dbReference type="SUPFAM" id="SSF48726">
    <property type="entry name" value="Immunoglobulin"/>
    <property type="match status" value="5"/>
</dbReference>
<dbReference type="SMART" id="SM00060">
    <property type="entry name" value="FN3"/>
    <property type="match status" value="3"/>
</dbReference>
<dbReference type="FunFam" id="2.60.40.10:FF:000032">
    <property type="entry name" value="palladin isoform X1"/>
    <property type="match status" value="1"/>
</dbReference>
<evidence type="ECO:0000313" key="14">
    <source>
        <dbReference type="RefSeq" id="XP_028969103.1"/>
    </source>
</evidence>
<dbReference type="Pfam" id="PF13927">
    <property type="entry name" value="Ig_3"/>
    <property type="match status" value="1"/>
</dbReference>
<dbReference type="Proteomes" id="UP000694867">
    <property type="component" value="Unplaced"/>
</dbReference>
<feature type="compositionally biased region" description="Basic and acidic residues" evidence="9">
    <location>
        <begin position="1213"/>
        <end position="1223"/>
    </location>
</feature>
<dbReference type="GeneID" id="100904257"/>
<dbReference type="Gene3D" id="2.60.40.10">
    <property type="entry name" value="Immunoglobulins"/>
    <property type="match status" value="8"/>
</dbReference>
<organism evidence="13 14">
    <name type="scientific">Galendromus occidentalis</name>
    <name type="common">western predatory mite</name>
    <dbReference type="NCBI Taxonomy" id="34638"/>
    <lineage>
        <taxon>Eukaryota</taxon>
        <taxon>Metazoa</taxon>
        <taxon>Ecdysozoa</taxon>
        <taxon>Arthropoda</taxon>
        <taxon>Chelicerata</taxon>
        <taxon>Arachnida</taxon>
        <taxon>Acari</taxon>
        <taxon>Parasitiformes</taxon>
        <taxon>Mesostigmata</taxon>
        <taxon>Gamasina</taxon>
        <taxon>Phytoseioidea</taxon>
        <taxon>Phytoseiidae</taxon>
        <taxon>Typhlodrominae</taxon>
        <taxon>Galendromus</taxon>
    </lineage>
</organism>
<dbReference type="InterPro" id="IPR003598">
    <property type="entry name" value="Ig_sub2"/>
</dbReference>
<keyword evidence="13" id="KW-1185">Reference proteome</keyword>
<dbReference type="PROSITE" id="PS50835">
    <property type="entry name" value="IG_LIKE"/>
    <property type="match status" value="5"/>
</dbReference>
<dbReference type="GO" id="GO:0030424">
    <property type="term" value="C:axon"/>
    <property type="evidence" value="ECO:0007669"/>
    <property type="project" value="TreeGrafter"/>
</dbReference>
<dbReference type="SMART" id="SM00408">
    <property type="entry name" value="IGc2"/>
    <property type="match status" value="5"/>
</dbReference>
<dbReference type="CDD" id="cd00063">
    <property type="entry name" value="FN3"/>
    <property type="match status" value="3"/>
</dbReference>
<dbReference type="InterPro" id="IPR036179">
    <property type="entry name" value="Ig-like_dom_sf"/>
</dbReference>
<dbReference type="SMART" id="SM00409">
    <property type="entry name" value="IG"/>
    <property type="match status" value="5"/>
</dbReference>
<name>A0AAJ7SI52_9ACAR</name>
<keyword evidence="6 10" id="KW-0472">Membrane</keyword>
<evidence type="ECO:0000256" key="1">
    <source>
        <dbReference type="ARBA" id="ARBA00004167"/>
    </source>
</evidence>
<dbReference type="SMART" id="SM00406">
    <property type="entry name" value="IGv"/>
    <property type="match status" value="3"/>
</dbReference>
<dbReference type="SUPFAM" id="SSF49265">
    <property type="entry name" value="Fibronectin type III"/>
    <property type="match status" value="2"/>
</dbReference>
<evidence type="ECO:0000256" key="6">
    <source>
        <dbReference type="ARBA" id="ARBA00023136"/>
    </source>
</evidence>
<accession>A0AAJ7SI52</accession>
<feature type="domain" description="Ig-like" evidence="11">
    <location>
        <begin position="310"/>
        <end position="403"/>
    </location>
</feature>
<keyword evidence="8" id="KW-0393">Immunoglobulin domain</keyword>
<keyword evidence="7" id="KW-1015">Disulfide bond</keyword>
<evidence type="ECO:0000256" key="9">
    <source>
        <dbReference type="SAM" id="MobiDB-lite"/>
    </source>
</evidence>
<dbReference type="InterPro" id="IPR007110">
    <property type="entry name" value="Ig-like_dom"/>
</dbReference>
<feature type="domain" description="Ig-like" evidence="11">
    <location>
        <begin position="411"/>
        <end position="497"/>
    </location>
</feature>
<feature type="domain" description="Fibronectin type-III" evidence="12">
    <location>
        <begin position="519"/>
        <end position="616"/>
    </location>
</feature>
<proteinExistence type="predicted"/>
<feature type="domain" description="Fibronectin type-III" evidence="12">
    <location>
        <begin position="737"/>
        <end position="829"/>
    </location>
</feature>
<feature type="region of interest" description="Disordered" evidence="9">
    <location>
        <begin position="1032"/>
        <end position="1119"/>
    </location>
</feature>
<dbReference type="FunFam" id="2.60.40.10:FF:000028">
    <property type="entry name" value="Neuronal cell adhesion molecule"/>
    <property type="match status" value="1"/>
</dbReference>
<evidence type="ECO:0000259" key="12">
    <source>
        <dbReference type="PROSITE" id="PS50853"/>
    </source>
</evidence>
<evidence type="ECO:0000259" key="11">
    <source>
        <dbReference type="PROSITE" id="PS50835"/>
    </source>
</evidence>
<feature type="region of interest" description="Disordered" evidence="9">
    <location>
        <begin position="601"/>
        <end position="622"/>
    </location>
</feature>
<dbReference type="GO" id="GO:0007411">
    <property type="term" value="P:axon guidance"/>
    <property type="evidence" value="ECO:0007669"/>
    <property type="project" value="TreeGrafter"/>
</dbReference>
<keyword evidence="2 10" id="KW-0812">Transmembrane</keyword>
<dbReference type="PANTHER" id="PTHR10075:SF103">
    <property type="entry name" value="ROUNDABOUT HOMOLOG 4"/>
    <property type="match status" value="1"/>
</dbReference>
<feature type="domain" description="Fibronectin type-III" evidence="12">
    <location>
        <begin position="635"/>
        <end position="732"/>
    </location>
</feature>
<sequence length="1223" mass="133724">MSRDRSMLNCGHVGNSSLFSSLADNLPKITEHPSDVVALRDDPAQMNCGAEGSQQVNWYHKGKLVKNHGGSTVSGGTLFFLSVSHQDTGVYWCEAVNKAGTTRSRNATLSIAYLREEFKVTPSDVGTALGETAVLRCEPPAGVPKPTVVWLKEGLPVNVGTGKSRLRLLDDTGALFIQDVRLSDQGSYVCKADNIVGTRETTPARLRVLSKPNFVVKPEDVSVVSTDRTNVRLECTVAGDPQPSIRWTKDGKPLEVSSKLKINSNGRTGVSSIVEINDVSSSDQGEYICEASNEVGTVTASAKVSIESRPLFRQRPLDQRIALHSTATLHCAASGSPPPSIFWSREGSQEGLMFTNKTYGRISVDASGTLTIRDAQKDDEGSYICSALSSIGSAMSRAHLEVATVEDLPPPLLAVVPVNQTVPEGESVTFHCEGAGAPQPEIRWLFNDRDIDEEEDDRLSADDTSLVIQDAVADDSGLYTCIAWGENGETRRSASLKVLHGELSGLFIRAPPPSLLPGAPGRPSVTNVDDTSISLVWDAPPEDNSDEDDVEGYSLEFFSPDLRSGWLLAAEKIRGTKYTLTGLRAETRYLFVVRARNSHGTGRPSPISKAVKTSGFSSSSDGQQLSKVRSELAELEVKIRSVKAINSTAVSLDWTVVGDRDRLEGYYLWFRSLNPGIDDDRFSMVTVWGSKRTRFVLQELSKFTTYELFLVPFYKTVEGSPSNMKSVSTLEDAPSAPVTDISVNVANSTSVWVQWREPPPHEQNGYLQGYKLILLGERETANRNVLTNATHFVFTNLVEKMRYRLQILAFTAAGDGPPSHFVGLSTDEDFIRSLAADAKDKEPWLVLLLSAVLCFVLITISAGILFFLCKRQKDLKATTVSSVPVSKGGDVNSLFASLGHPVPAQNWSQVYSCNDATKEKEVLYENKLMKILDGVNYCSEYTPLNLQREEGEYAEVGGQQKLNTFGAFPAYNQHVPSFPEPYASTTILANLPQHRPNELLHKAQAGRQSVRSVTGLHPSQEFEGLLQARKSFSDASNGDSSSYSRRSGRSSRSSGRVRTTGRVGGYQRGLALQNLKGSDSTSLSEDDSTGMQSWGRNSGRNEPIYNTVPEEDVDEQRRRDVPISSRDDITVPTYSRSLCTPVTARKLEIFESNIGVSDSCIIVYGLSAFGELGNGSTQLLLSNLFDCLSCFRCEAIKRDPPPKTPQAGTQTRKNLDRKPKDKP</sequence>
<evidence type="ECO:0000256" key="5">
    <source>
        <dbReference type="ARBA" id="ARBA00022989"/>
    </source>
</evidence>
<comment type="subcellular location">
    <subcellularLocation>
        <location evidence="1">Membrane</location>
        <topology evidence="1">Single-pass membrane protein</topology>
    </subcellularLocation>
</comment>
<dbReference type="Pfam" id="PF00041">
    <property type="entry name" value="fn3"/>
    <property type="match status" value="2"/>
</dbReference>
<dbReference type="InterPro" id="IPR013106">
    <property type="entry name" value="Ig_V-set"/>
</dbReference>
<feature type="domain" description="Ig-like" evidence="11">
    <location>
        <begin position="27"/>
        <end position="110"/>
    </location>
</feature>
<keyword evidence="5 10" id="KW-1133">Transmembrane helix</keyword>
<reference evidence="14" key="1">
    <citation type="submission" date="2025-08" db="UniProtKB">
        <authorList>
            <consortium name="RefSeq"/>
        </authorList>
    </citation>
    <scope>IDENTIFICATION</scope>
</reference>
<dbReference type="InterPro" id="IPR003599">
    <property type="entry name" value="Ig_sub"/>
</dbReference>
<dbReference type="GO" id="GO:0005886">
    <property type="term" value="C:plasma membrane"/>
    <property type="evidence" value="ECO:0007669"/>
    <property type="project" value="TreeGrafter"/>
</dbReference>
<gene>
    <name evidence="14" type="primary">LOC100904257</name>
</gene>
<protein>
    <submittedName>
        <fullName evidence="14">Protein sax-3-like</fullName>
    </submittedName>
</protein>
<dbReference type="PROSITE" id="PS50853">
    <property type="entry name" value="FN3"/>
    <property type="match status" value="3"/>
</dbReference>
<dbReference type="GO" id="GO:0098632">
    <property type="term" value="F:cell-cell adhesion mediator activity"/>
    <property type="evidence" value="ECO:0007669"/>
    <property type="project" value="TreeGrafter"/>
</dbReference>
<evidence type="ECO:0000256" key="4">
    <source>
        <dbReference type="ARBA" id="ARBA00022737"/>
    </source>
</evidence>
<dbReference type="InterPro" id="IPR036116">
    <property type="entry name" value="FN3_sf"/>
</dbReference>
<dbReference type="InterPro" id="IPR013098">
    <property type="entry name" value="Ig_I-set"/>
</dbReference>
<dbReference type="PANTHER" id="PTHR10075">
    <property type="entry name" value="BASIGIN RELATED"/>
    <property type="match status" value="1"/>
</dbReference>
<dbReference type="FunFam" id="2.60.40.10:FF:000008">
    <property type="entry name" value="roundabout homolog 2 isoform X2"/>
    <property type="match status" value="1"/>
</dbReference>
<dbReference type="FunFam" id="2.60.40.10:FF:000107">
    <property type="entry name" value="Myosin, light chain kinase a"/>
    <property type="match status" value="1"/>
</dbReference>
<evidence type="ECO:0000256" key="10">
    <source>
        <dbReference type="SAM" id="Phobius"/>
    </source>
</evidence>
<feature type="region of interest" description="Disordered" evidence="9">
    <location>
        <begin position="1197"/>
        <end position="1223"/>
    </location>
</feature>
<dbReference type="GO" id="GO:0007156">
    <property type="term" value="P:homophilic cell adhesion via plasma membrane adhesion molecules"/>
    <property type="evidence" value="ECO:0007669"/>
    <property type="project" value="TreeGrafter"/>
</dbReference>
<dbReference type="AlphaFoldDB" id="A0AAJ7SI52"/>
<feature type="domain" description="Ig-like" evidence="11">
    <location>
        <begin position="212"/>
        <end position="305"/>
    </location>
</feature>
<keyword evidence="3" id="KW-0732">Signal</keyword>
<feature type="domain" description="Ig-like" evidence="11">
    <location>
        <begin position="116"/>
        <end position="210"/>
    </location>
</feature>
<dbReference type="RefSeq" id="XP_028969103.1">
    <property type="nucleotide sequence ID" value="XM_029113270.1"/>
</dbReference>
<evidence type="ECO:0000256" key="2">
    <source>
        <dbReference type="ARBA" id="ARBA00022692"/>
    </source>
</evidence>
<feature type="compositionally biased region" description="Polar residues" evidence="9">
    <location>
        <begin position="1090"/>
        <end position="1100"/>
    </location>
</feature>
<evidence type="ECO:0000256" key="7">
    <source>
        <dbReference type="ARBA" id="ARBA00023157"/>
    </source>
</evidence>
<keyword evidence="4" id="KW-0677">Repeat</keyword>
<dbReference type="KEGG" id="goe:100904257"/>
<evidence type="ECO:0000256" key="3">
    <source>
        <dbReference type="ARBA" id="ARBA00022729"/>
    </source>
</evidence>
<dbReference type="InterPro" id="IPR013783">
    <property type="entry name" value="Ig-like_fold"/>
</dbReference>